<feature type="domain" description="Flagellin N-terminal" evidence="5">
    <location>
        <begin position="5"/>
        <end position="139"/>
    </location>
</feature>
<evidence type="ECO:0000259" key="6">
    <source>
        <dbReference type="Pfam" id="PF00700"/>
    </source>
</evidence>
<evidence type="ECO:0000313" key="7">
    <source>
        <dbReference type="EMBL" id="MSU07809.1"/>
    </source>
</evidence>
<dbReference type="NCBIfam" id="NF033876">
    <property type="entry name" value="flagella_HExxH"/>
    <property type="match status" value="1"/>
</dbReference>
<comment type="similarity">
    <text evidence="1 4">Belongs to the bacterial flagellin family.</text>
</comment>
<keyword evidence="7" id="KW-0282">Flagellum</keyword>
<name>A0A6I2UDI1_9FIRM</name>
<protein>
    <recommendedName>
        <fullName evidence="2 4">Flagellin</fullName>
    </recommendedName>
</protein>
<evidence type="ECO:0000313" key="8">
    <source>
        <dbReference type="Proteomes" id="UP000433181"/>
    </source>
</evidence>
<dbReference type="PRINTS" id="PR00207">
    <property type="entry name" value="FLAGELLIN"/>
</dbReference>
<dbReference type="GO" id="GO:0005198">
    <property type="term" value="F:structural molecule activity"/>
    <property type="evidence" value="ECO:0007669"/>
    <property type="project" value="UniProtKB-UniRule"/>
</dbReference>
<keyword evidence="7" id="KW-0969">Cilium</keyword>
<accession>A0A6I2UDI1</accession>
<evidence type="ECO:0000256" key="3">
    <source>
        <dbReference type="ARBA" id="ARBA00023143"/>
    </source>
</evidence>
<dbReference type="Pfam" id="PF00669">
    <property type="entry name" value="Flagellin_N"/>
    <property type="match status" value="1"/>
</dbReference>
<keyword evidence="7" id="KW-0966">Cell projection</keyword>
<feature type="domain" description="Flagellin C-terminal" evidence="6">
    <location>
        <begin position="487"/>
        <end position="572"/>
    </location>
</feature>
<dbReference type="Pfam" id="PF00700">
    <property type="entry name" value="Flagellin_C"/>
    <property type="match status" value="1"/>
</dbReference>
<dbReference type="InterPro" id="IPR046358">
    <property type="entry name" value="Flagellin_C"/>
</dbReference>
<sequence length="573" mass="61454">MAMVVKNNMPARQTLNKLNKNSKALSKSLKKVASGMKLNSAADDASGFSISEKMRVQIRALDQANANAQNAGSLLQTAEGAASSTVDILKTLKEKAINAANDTNTDIDRATIQKEMDQAIDQISDNANVTFNGIRIFDGGADISKSVQDTIIKALNSEWLKASFEMIQDAYGINFTDGRASVNEMEVVLKDEGDNNRLAYVTHRAVGGVTDKLTLTVNMHYYDDMDESDPNGSSPSTGSQYLDRVIAHELTHAVMAANVKDMDNVPLFIVEGFAEVTHGIDDNRRSTLESLPDLSTGMSGEGAYAGGYAFLRYMNKQCGTGSVQSFMQGLVQYEGDADKAVQSATGGRFSTLQNMIDSFNGAKSAAGDTKAFLLNSCGIDLDNPDVGSILGADANQGEVRDDKGSVLEGLNTKFWYYPSANSTLINGLTVKWPDFQKGEGMKFQVGTRANQVINSAFGSISAEGLGLKADNGTNLSVGTRVKAKQAMTILDNAIEKVLDQQTNIGAIESRLKYTQANLTTASENTVSAESVIRDADMAKEMTEYTKNNVLLQAAQSMLAQANQNSSGVLSLLQ</sequence>
<dbReference type="Gene3D" id="1.20.1330.10">
    <property type="entry name" value="f41 fragment of flagellin, N-terminal domain"/>
    <property type="match status" value="2"/>
</dbReference>
<dbReference type="Gene3D" id="6.10.10.10">
    <property type="entry name" value="Flagellar export chaperone, C-terminal domain"/>
    <property type="match status" value="1"/>
</dbReference>
<comment type="caution">
    <text evidence="7">The sequence shown here is derived from an EMBL/GenBank/DDBJ whole genome shotgun (WGS) entry which is preliminary data.</text>
</comment>
<comment type="subcellular location">
    <subcellularLocation>
        <location evidence="4">Secreted</location>
    </subcellularLocation>
    <subcellularLocation>
        <location evidence="4">Bacterial flagellum</location>
    </subcellularLocation>
</comment>
<reference evidence="7 8" key="1">
    <citation type="submission" date="2019-08" db="EMBL/GenBank/DDBJ databases">
        <title>In-depth cultivation of the pig gut microbiome towards novel bacterial diversity and tailored functional studies.</title>
        <authorList>
            <person name="Wylensek D."/>
            <person name="Hitch T.C.A."/>
            <person name="Clavel T."/>
        </authorList>
    </citation>
    <scope>NUCLEOTIDE SEQUENCE [LARGE SCALE GENOMIC DNA]</scope>
    <source>
        <strain evidence="7 8">WCA-693-APC-5D-A</strain>
    </source>
</reference>
<keyword evidence="8" id="KW-1185">Reference proteome</keyword>
<dbReference type="EMBL" id="VUNR01000003">
    <property type="protein sequence ID" value="MSU07809.1"/>
    <property type="molecule type" value="Genomic_DNA"/>
</dbReference>
<evidence type="ECO:0000256" key="2">
    <source>
        <dbReference type="ARBA" id="ARBA00020110"/>
    </source>
</evidence>
<keyword evidence="4" id="KW-0964">Secreted</keyword>
<evidence type="ECO:0000256" key="1">
    <source>
        <dbReference type="ARBA" id="ARBA00005709"/>
    </source>
</evidence>
<comment type="function">
    <text evidence="4">Flagellin is the subunit protein which polymerizes to form the filaments of bacterial flagella.</text>
</comment>
<dbReference type="AlphaFoldDB" id="A0A6I2UDI1"/>
<dbReference type="InterPro" id="IPR001029">
    <property type="entry name" value="Flagellin_N"/>
</dbReference>
<dbReference type="Proteomes" id="UP000433181">
    <property type="component" value="Unassembled WGS sequence"/>
</dbReference>
<gene>
    <name evidence="7" type="ORF">FYJ84_02250</name>
</gene>
<evidence type="ECO:0000259" key="5">
    <source>
        <dbReference type="Pfam" id="PF00669"/>
    </source>
</evidence>
<dbReference type="PANTHER" id="PTHR42792:SF2">
    <property type="entry name" value="FLAGELLIN"/>
    <property type="match status" value="1"/>
</dbReference>
<proteinExistence type="inferred from homology"/>
<dbReference type="SUPFAM" id="SSF64518">
    <property type="entry name" value="Phase 1 flagellin"/>
    <property type="match status" value="1"/>
</dbReference>
<dbReference type="InterPro" id="IPR001492">
    <property type="entry name" value="Flagellin"/>
</dbReference>
<dbReference type="PANTHER" id="PTHR42792">
    <property type="entry name" value="FLAGELLIN"/>
    <property type="match status" value="1"/>
</dbReference>
<keyword evidence="3 4" id="KW-0975">Bacterial flagellum</keyword>
<organism evidence="7 8">
    <name type="scientific">Anaerovibrio slackiae</name>
    <dbReference type="NCBI Taxonomy" id="2652309"/>
    <lineage>
        <taxon>Bacteria</taxon>
        <taxon>Bacillati</taxon>
        <taxon>Bacillota</taxon>
        <taxon>Negativicutes</taxon>
        <taxon>Selenomonadales</taxon>
        <taxon>Selenomonadaceae</taxon>
        <taxon>Anaerovibrio</taxon>
    </lineage>
</organism>
<dbReference type="InterPro" id="IPR042187">
    <property type="entry name" value="Flagellin_C_sub2"/>
</dbReference>
<evidence type="ECO:0000256" key="4">
    <source>
        <dbReference type="RuleBase" id="RU362073"/>
    </source>
</evidence>
<dbReference type="GO" id="GO:0009288">
    <property type="term" value="C:bacterial-type flagellum"/>
    <property type="evidence" value="ECO:0007669"/>
    <property type="project" value="UniProtKB-SubCell"/>
</dbReference>
<dbReference type="GO" id="GO:0005576">
    <property type="term" value="C:extracellular region"/>
    <property type="evidence" value="ECO:0007669"/>
    <property type="project" value="UniProtKB-SubCell"/>
</dbReference>